<dbReference type="SMART" id="SM01035">
    <property type="entry name" value="BOP1NT"/>
    <property type="match status" value="1"/>
</dbReference>
<dbReference type="HAMAP" id="MF_03027">
    <property type="entry name" value="BOP1"/>
    <property type="match status" value="1"/>
</dbReference>
<dbReference type="GO" id="GO:0043021">
    <property type="term" value="F:ribonucleoprotein complex binding"/>
    <property type="evidence" value="ECO:0007669"/>
    <property type="project" value="UniProtKB-UniRule"/>
</dbReference>
<evidence type="ECO:0000256" key="6">
    <source>
        <dbReference type="HAMAP-Rule" id="MF_03027"/>
    </source>
</evidence>
<feature type="region of interest" description="Disordered" evidence="8">
    <location>
        <begin position="1"/>
        <end position="27"/>
    </location>
</feature>
<dbReference type="InterPro" id="IPR001680">
    <property type="entry name" value="WD40_rpt"/>
</dbReference>
<protein>
    <recommendedName>
        <fullName evidence="6">Ribosome biogenesis protein BOP1 homolog</fullName>
    </recommendedName>
</protein>
<feature type="domain" description="BOP1 N-terminal" evidence="9">
    <location>
        <begin position="67"/>
        <end position="329"/>
    </location>
</feature>
<feature type="repeat" description="WD" evidence="7">
    <location>
        <begin position="336"/>
        <end position="378"/>
    </location>
</feature>
<dbReference type="Pfam" id="PF08145">
    <property type="entry name" value="BOP1NT"/>
    <property type="match status" value="1"/>
</dbReference>
<comment type="subcellular location">
    <subcellularLocation>
        <location evidence="6">Nucleus</location>
        <location evidence="6">Nucleolus</location>
    </subcellularLocation>
    <subcellularLocation>
        <location evidence="6">Nucleus</location>
        <location evidence="6">Nucleoplasm</location>
    </subcellularLocation>
</comment>
<dbReference type="Pfam" id="PF00400">
    <property type="entry name" value="WD40"/>
    <property type="match status" value="3"/>
</dbReference>
<dbReference type="Gene3D" id="2.130.10.10">
    <property type="entry name" value="YVTN repeat-like/Quinoprotein amine dehydrogenase"/>
    <property type="match status" value="1"/>
</dbReference>
<comment type="caution">
    <text evidence="10">The sequence shown here is derived from an EMBL/GenBank/DDBJ whole genome shotgun (WGS) entry which is preliminary data.</text>
</comment>
<feature type="repeat" description="WD" evidence="7">
    <location>
        <begin position="581"/>
        <end position="612"/>
    </location>
</feature>
<dbReference type="PROSITE" id="PS50294">
    <property type="entry name" value="WD_REPEATS_REGION"/>
    <property type="match status" value="1"/>
</dbReference>
<dbReference type="InterPro" id="IPR012953">
    <property type="entry name" value="BOP1_N_dom"/>
</dbReference>
<dbReference type="InterPro" id="IPR015943">
    <property type="entry name" value="WD40/YVTN_repeat-like_dom_sf"/>
</dbReference>
<dbReference type="Proteomes" id="UP001152747">
    <property type="component" value="Unassembled WGS sequence"/>
</dbReference>
<dbReference type="InterPro" id="IPR036322">
    <property type="entry name" value="WD40_repeat_dom_sf"/>
</dbReference>
<evidence type="ECO:0000256" key="5">
    <source>
        <dbReference type="ARBA" id="ARBA00023242"/>
    </source>
</evidence>
<dbReference type="EMBL" id="CANHGI010000002">
    <property type="protein sequence ID" value="CAI5441506.1"/>
    <property type="molecule type" value="Genomic_DNA"/>
</dbReference>
<evidence type="ECO:0000256" key="7">
    <source>
        <dbReference type="PROSITE-ProRule" id="PRU00221"/>
    </source>
</evidence>
<name>A0A9P1MZ40_9PELO</name>
<gene>
    <name evidence="10" type="ORF">CAMP_LOCUS4143</name>
</gene>
<dbReference type="GO" id="GO:0070545">
    <property type="term" value="C:PeBoW complex"/>
    <property type="evidence" value="ECO:0007669"/>
    <property type="project" value="TreeGrafter"/>
</dbReference>
<evidence type="ECO:0000256" key="4">
    <source>
        <dbReference type="ARBA" id="ARBA00022737"/>
    </source>
</evidence>
<dbReference type="PANTHER" id="PTHR17605">
    <property type="entry name" value="RIBOSOME BIOGENESIS PROTEIN BOP1 BLOCK OF PROLIFERATION 1 PROTEIN"/>
    <property type="match status" value="1"/>
</dbReference>
<accession>A0A9P1MZ40</accession>
<keyword evidence="3 7" id="KW-0853">WD repeat</keyword>
<evidence type="ECO:0000313" key="10">
    <source>
        <dbReference type="EMBL" id="CAI5441506.1"/>
    </source>
</evidence>
<evidence type="ECO:0000256" key="3">
    <source>
        <dbReference type="ARBA" id="ARBA00022574"/>
    </source>
</evidence>
<dbReference type="GO" id="GO:0030687">
    <property type="term" value="C:preribosome, large subunit precursor"/>
    <property type="evidence" value="ECO:0007669"/>
    <property type="project" value="UniProtKB-UniRule"/>
</dbReference>
<dbReference type="AlphaFoldDB" id="A0A9P1MZ40"/>
<dbReference type="SMART" id="SM00320">
    <property type="entry name" value="WD40"/>
    <property type="match status" value="6"/>
</dbReference>
<sequence>MSTKAEDIPKKGKRKSTSTKKPIKKDEFGEKLDVKPVLPKVVDEYDYDSSDEEDLRNTIGNIPIKWYDDEEHIGYDKHGEKIIKPEKKGEIETFLEKMEDPDYWRKVFDRQSGTDIKLTDEQIEKLQNIASGKYPTIGYNPYEPFLDIYSSQKEIHPIDNIPAPKARFIPSKDEMRMVSKMVHAIRMGWAIGPKEKKEEKKVYDLWASEDSMDNLTKSQLSRMRVHMPAPKVTLPTHAESYNPAEEYLFDDDEKKKWEETEKEDRVMNFVPSKFDSLRKVPQYDKFITERFERCLDLYLAPRQRKMRIHADPTDLLPDLPNPNDLRPFPTNLAFYMRGHKGQVRCISMEPEKGELLASGGQDGTVRIWMLATGRCIKTFDMGGEVTSVAFSPIAERTMLAVAYEGKHIAILNTGCGDKLHIQQTEQFISEVPTDEQEDGAVVHWRKAKDRVTLTLPNEVRQVTWHAKGDYLATVAVDDIAKSVYVHQMSKSKSQCPFTKRKGHVQAVVFHPTQARLFVATKIHVREYDLARCVLIKKLITGIKHISSIVPDASGENLFLGGLDRRFAWMDLQMGNKPWKKLKHHTSAIRSVAYHKKYPLLATVSDDGSAMVYYARIYSDFSKDNELYPVKRLKAHEKADDLSMLHTVWHPIQPWLITAGADGSIALFTY</sequence>
<dbReference type="FunFam" id="2.130.10.10:FF:001327">
    <property type="entry name" value="Ribosome biogenesis protein BOP1 homolog"/>
    <property type="match status" value="1"/>
</dbReference>
<dbReference type="GO" id="GO:0005654">
    <property type="term" value="C:nucleoplasm"/>
    <property type="evidence" value="ECO:0007669"/>
    <property type="project" value="UniProtKB-SubCell"/>
</dbReference>
<evidence type="ECO:0000256" key="1">
    <source>
        <dbReference type="ARBA" id="ARBA00022517"/>
    </source>
</evidence>
<keyword evidence="4" id="KW-0677">Repeat</keyword>
<comment type="similarity">
    <text evidence="6">Belongs to the WD repeat BOP1/ERB1 family.</text>
</comment>
<dbReference type="GO" id="GO:0000466">
    <property type="term" value="P:maturation of 5.8S rRNA from tricistronic rRNA transcript (SSU-rRNA, 5.8S rRNA, LSU-rRNA)"/>
    <property type="evidence" value="ECO:0007669"/>
    <property type="project" value="UniProtKB-UniRule"/>
</dbReference>
<dbReference type="PROSITE" id="PS50082">
    <property type="entry name" value="WD_REPEATS_2"/>
    <property type="match status" value="2"/>
</dbReference>
<evidence type="ECO:0000313" key="11">
    <source>
        <dbReference type="Proteomes" id="UP001152747"/>
    </source>
</evidence>
<dbReference type="SUPFAM" id="SSF50978">
    <property type="entry name" value="WD40 repeat-like"/>
    <property type="match status" value="1"/>
</dbReference>
<keyword evidence="2 6" id="KW-0698">rRNA processing</keyword>
<keyword evidence="11" id="KW-1185">Reference proteome</keyword>
<evidence type="ECO:0000259" key="9">
    <source>
        <dbReference type="SMART" id="SM01035"/>
    </source>
</evidence>
<comment type="function">
    <text evidence="6">Required for maturation of ribosomal RNAs and formation of the large ribosomal subunit.</text>
</comment>
<dbReference type="InterPro" id="IPR028598">
    <property type="entry name" value="BOP1/Erb1"/>
</dbReference>
<dbReference type="GO" id="GO:0000463">
    <property type="term" value="P:maturation of LSU-rRNA from tricistronic rRNA transcript (SSU-rRNA, 5.8S rRNA, LSU-rRNA)"/>
    <property type="evidence" value="ECO:0007669"/>
    <property type="project" value="UniProtKB-UniRule"/>
</dbReference>
<keyword evidence="1 6" id="KW-0690">Ribosome biogenesis</keyword>
<evidence type="ECO:0000256" key="8">
    <source>
        <dbReference type="SAM" id="MobiDB-lite"/>
    </source>
</evidence>
<evidence type="ECO:0000256" key="2">
    <source>
        <dbReference type="ARBA" id="ARBA00022552"/>
    </source>
</evidence>
<dbReference type="PANTHER" id="PTHR17605:SF0">
    <property type="entry name" value="RIBOSOME BIOGENESIS PROTEIN BOP1"/>
    <property type="match status" value="1"/>
</dbReference>
<reference evidence="10" key="1">
    <citation type="submission" date="2022-11" db="EMBL/GenBank/DDBJ databases">
        <authorList>
            <person name="Kikuchi T."/>
        </authorList>
    </citation>
    <scope>NUCLEOTIDE SEQUENCE</scope>
    <source>
        <strain evidence="10">PS1010</strain>
    </source>
</reference>
<feature type="compositionally biased region" description="Basic residues" evidence="8">
    <location>
        <begin position="11"/>
        <end position="23"/>
    </location>
</feature>
<keyword evidence="5 6" id="KW-0539">Nucleus</keyword>
<feature type="compositionally biased region" description="Basic and acidic residues" evidence="8">
    <location>
        <begin position="1"/>
        <end position="10"/>
    </location>
</feature>
<organism evidence="10 11">
    <name type="scientific">Caenorhabditis angaria</name>
    <dbReference type="NCBI Taxonomy" id="860376"/>
    <lineage>
        <taxon>Eukaryota</taxon>
        <taxon>Metazoa</taxon>
        <taxon>Ecdysozoa</taxon>
        <taxon>Nematoda</taxon>
        <taxon>Chromadorea</taxon>
        <taxon>Rhabditida</taxon>
        <taxon>Rhabditina</taxon>
        <taxon>Rhabditomorpha</taxon>
        <taxon>Rhabditoidea</taxon>
        <taxon>Rhabditidae</taxon>
        <taxon>Peloderinae</taxon>
        <taxon>Caenorhabditis</taxon>
    </lineage>
</organism>
<dbReference type="OrthoDB" id="5571054at2759"/>
<proteinExistence type="inferred from homology"/>